<reference evidence="1" key="1">
    <citation type="submission" date="2021-06" db="EMBL/GenBank/DDBJ databases">
        <authorList>
            <person name="Kallberg Y."/>
            <person name="Tangrot J."/>
            <person name="Rosling A."/>
        </authorList>
    </citation>
    <scope>NUCLEOTIDE SEQUENCE</scope>
    <source>
        <strain evidence="1">FL130A</strain>
    </source>
</reference>
<protein>
    <submittedName>
        <fullName evidence="1">1929_t:CDS:1</fullName>
    </submittedName>
</protein>
<name>A0A9N9P0B0_9GLOM</name>
<keyword evidence="2" id="KW-1185">Reference proteome</keyword>
<dbReference type="Gene3D" id="1.20.58.60">
    <property type="match status" value="1"/>
</dbReference>
<feature type="non-terminal residue" evidence="1">
    <location>
        <position position="1"/>
    </location>
</feature>
<sequence>QEVTRAIKDILMAIGQVKDRVLNIDSYIDGNSIQLPTRDDIQMGERELNSIQAEVDHLLQPRIETLDEMISNLIDGGANFIQQRAGIAEALNNLASLIENKRNQLREAQKLAHFGTKADEMDALMSSLLDVVIAASNTKDNSPLSSIQMVDLQTKKIELDTKYNYYRPRIIEKFKETKRASEPVKDDWRV</sequence>
<proteinExistence type="predicted"/>
<accession>A0A9N9P0B0</accession>
<evidence type="ECO:0000313" key="1">
    <source>
        <dbReference type="EMBL" id="CAG8772788.1"/>
    </source>
</evidence>
<gene>
    <name evidence="1" type="ORF">ALEPTO_LOCUS14238</name>
</gene>
<organism evidence="1 2">
    <name type="scientific">Ambispora leptoticha</name>
    <dbReference type="NCBI Taxonomy" id="144679"/>
    <lineage>
        <taxon>Eukaryota</taxon>
        <taxon>Fungi</taxon>
        <taxon>Fungi incertae sedis</taxon>
        <taxon>Mucoromycota</taxon>
        <taxon>Glomeromycotina</taxon>
        <taxon>Glomeromycetes</taxon>
        <taxon>Archaeosporales</taxon>
        <taxon>Ambisporaceae</taxon>
        <taxon>Ambispora</taxon>
    </lineage>
</organism>
<dbReference type="OrthoDB" id="2250192at2759"/>
<dbReference type="AlphaFoldDB" id="A0A9N9P0B0"/>
<evidence type="ECO:0000313" key="2">
    <source>
        <dbReference type="Proteomes" id="UP000789508"/>
    </source>
</evidence>
<feature type="non-terminal residue" evidence="1">
    <location>
        <position position="190"/>
    </location>
</feature>
<dbReference type="EMBL" id="CAJVPS010053579">
    <property type="protein sequence ID" value="CAG8772788.1"/>
    <property type="molecule type" value="Genomic_DNA"/>
</dbReference>
<comment type="caution">
    <text evidence="1">The sequence shown here is derived from an EMBL/GenBank/DDBJ whole genome shotgun (WGS) entry which is preliminary data.</text>
</comment>
<dbReference type="Proteomes" id="UP000789508">
    <property type="component" value="Unassembled WGS sequence"/>
</dbReference>